<gene>
    <name evidence="1" type="ORF">Gaeavirus32_5</name>
</gene>
<reference evidence="1" key="1">
    <citation type="submission" date="2018-10" db="EMBL/GenBank/DDBJ databases">
        <title>Hidden diversity of soil giant viruses.</title>
        <authorList>
            <person name="Schulz F."/>
            <person name="Alteio L."/>
            <person name="Goudeau D."/>
            <person name="Ryan E.M."/>
            <person name="Malmstrom R.R."/>
            <person name="Blanchard J."/>
            <person name="Woyke T."/>
        </authorList>
    </citation>
    <scope>NUCLEOTIDE SEQUENCE</scope>
    <source>
        <strain evidence="1">GAV1</strain>
    </source>
</reference>
<protein>
    <submittedName>
        <fullName evidence="1">Uncharacterized protein</fullName>
    </submittedName>
</protein>
<dbReference type="EMBL" id="MK072230">
    <property type="protein sequence ID" value="AYV80327.1"/>
    <property type="molecule type" value="Genomic_DNA"/>
</dbReference>
<evidence type="ECO:0000313" key="1">
    <source>
        <dbReference type="EMBL" id="AYV80327.1"/>
    </source>
</evidence>
<name>A0A3G4ZZH8_9VIRU</name>
<proteinExistence type="predicted"/>
<accession>A0A3G4ZZH8</accession>
<organism evidence="1">
    <name type="scientific">Gaeavirus sp</name>
    <dbReference type="NCBI Taxonomy" id="2487767"/>
    <lineage>
        <taxon>Viruses</taxon>
        <taxon>Varidnaviria</taxon>
        <taxon>Bamfordvirae</taxon>
        <taxon>Nucleocytoviricota</taxon>
        <taxon>Megaviricetes</taxon>
        <taxon>Imitervirales</taxon>
        <taxon>Mimiviridae</taxon>
        <taxon>Klosneuvirinae</taxon>
    </lineage>
</organism>
<sequence length="462" mass="53010">MNNNLLDIIGFMKNNKNFSDYNLISDFLFGLNFTKYRLNNVRGQQGGADGDGDGLGLVHVDDSQILSQQITPHQVLPQPILEPMLQQPMLEQPMLQQPILQQPMLEQPMLQQPILQQPMLEQPMLQQPILQQPMLSQEMIPVGGQQLPMLPTLQPSTLQPATLQPSLEPIRTLDANQEQKFLESQSDQIPIAPQTLQPQQDPLIQIPNNPQQDDIINPNPATTELYEDINSFGQTQLYLGVNQDTECQYKKIRNQDGSFIKQKICGQKIVTMPDIYLPKPNFTSSGTNTYTIKKGTVLYHATINKRGFNTNQIKLGQDKLISFFTPNFRLASDGVEGCSIDKQKGFIHVFEVIKDIPEIFIKLPYDTDDDLDLNELKDKFCNGNEYYKGVGFFYPKNEIELFNNSVFNQRTQEMHENLDDDNYYSEFALCSPSDFLKYIYTQKCMSLRKLSQPYRFDDKNYN</sequence>